<protein>
    <submittedName>
        <fullName evidence="1">DUF4034 domain-containing protein</fullName>
    </submittedName>
</protein>
<dbReference type="Proteomes" id="UP000679690">
    <property type="component" value="Unassembled WGS sequence"/>
</dbReference>
<reference evidence="1 2" key="1">
    <citation type="submission" date="2021-03" db="EMBL/GenBank/DDBJ databases">
        <title>Actinoplanes flavus sp. nov., a novel actinomycete isolated from Coconut Palm rhizosphere soil.</title>
        <authorList>
            <person name="Luo X."/>
        </authorList>
    </citation>
    <scope>NUCLEOTIDE SEQUENCE [LARGE SCALE GENOMIC DNA]</scope>
    <source>
        <strain evidence="1 2">NEAU-H7</strain>
    </source>
</reference>
<comment type="caution">
    <text evidence="1">The sequence shown here is derived from an EMBL/GenBank/DDBJ whole genome shotgun (WGS) entry which is preliminary data.</text>
</comment>
<sequence>MIKALAAQDRDTVRACLADVHDPDARAFLFSLAADVPGVQDWVPRWVEEEPDSTLPLLLRGCHAVSWAWEARGGGYAKYTSREQFDEFFRRLRLAEDCLDEVTRRTPEDTTAWAFLTTSARGRQVGPEEAAARFDAVVKYAPEHVMAHEQRLQYLCAKWSGSHAEMFAFAREAAVRATPGSQLHNVLAAAHLEYWLSLPSGQDQDHMRNPQVRQELIAAANQSVLHPSFRSVPGWPSRANTFALALYLSEEFGWAARVFDVIGRHVTEWPWYYQGDPARMFVSARKDAYVFGR</sequence>
<dbReference type="EMBL" id="JAGFNS010000034">
    <property type="protein sequence ID" value="MBO3743069.1"/>
    <property type="molecule type" value="Genomic_DNA"/>
</dbReference>
<organism evidence="1 2">
    <name type="scientific">Actinoplanes flavus</name>
    <dbReference type="NCBI Taxonomy" id="2820290"/>
    <lineage>
        <taxon>Bacteria</taxon>
        <taxon>Bacillati</taxon>
        <taxon>Actinomycetota</taxon>
        <taxon>Actinomycetes</taxon>
        <taxon>Micromonosporales</taxon>
        <taxon>Micromonosporaceae</taxon>
        <taxon>Actinoplanes</taxon>
    </lineage>
</organism>
<dbReference type="RefSeq" id="WP_208472224.1">
    <property type="nucleotide sequence ID" value="NZ_JAGFNS010000034.1"/>
</dbReference>
<name>A0ABS3UWY0_9ACTN</name>
<evidence type="ECO:0000313" key="2">
    <source>
        <dbReference type="Proteomes" id="UP000679690"/>
    </source>
</evidence>
<proteinExistence type="predicted"/>
<evidence type="ECO:0000313" key="1">
    <source>
        <dbReference type="EMBL" id="MBO3743069.1"/>
    </source>
</evidence>
<gene>
    <name evidence="1" type="ORF">J5X75_36790</name>
</gene>
<keyword evidence="2" id="KW-1185">Reference proteome</keyword>
<accession>A0ABS3UWY0</accession>